<dbReference type="PANTHER" id="PTHR22936">
    <property type="entry name" value="RHOMBOID-RELATED"/>
    <property type="match status" value="1"/>
</dbReference>
<evidence type="ECO:0000256" key="11">
    <source>
        <dbReference type="SAM" id="MobiDB-lite"/>
    </source>
</evidence>
<dbReference type="AlphaFoldDB" id="A0A0L0SBG4"/>
<evidence type="ECO:0000313" key="14">
    <source>
        <dbReference type="Proteomes" id="UP000054350"/>
    </source>
</evidence>
<evidence type="ECO:0000256" key="5">
    <source>
        <dbReference type="ARBA" id="ARBA00022692"/>
    </source>
</evidence>
<organism evidence="13 14">
    <name type="scientific">Allomyces macrogynus (strain ATCC 38327)</name>
    <name type="common">Allomyces javanicus var. macrogynus</name>
    <dbReference type="NCBI Taxonomy" id="578462"/>
    <lineage>
        <taxon>Eukaryota</taxon>
        <taxon>Fungi</taxon>
        <taxon>Fungi incertae sedis</taxon>
        <taxon>Blastocladiomycota</taxon>
        <taxon>Blastocladiomycetes</taxon>
        <taxon>Blastocladiales</taxon>
        <taxon>Blastocladiaceae</taxon>
        <taxon>Allomyces</taxon>
    </lineage>
</organism>
<evidence type="ECO:0000313" key="13">
    <source>
        <dbReference type="EMBL" id="KNE59735.1"/>
    </source>
</evidence>
<feature type="region of interest" description="Disordered" evidence="11">
    <location>
        <begin position="1"/>
        <end position="102"/>
    </location>
</feature>
<dbReference type="OMA" id="VPCMKPL"/>
<gene>
    <name evidence="13" type="ORF">AMAG_05200</name>
</gene>
<name>A0A0L0SBG4_ALLM3</name>
<dbReference type="GO" id="GO:0006508">
    <property type="term" value="P:proteolysis"/>
    <property type="evidence" value="ECO:0007669"/>
    <property type="project" value="UniProtKB-KW"/>
</dbReference>
<keyword evidence="7 10" id="KW-0720">Serine protease</keyword>
<evidence type="ECO:0000256" key="1">
    <source>
        <dbReference type="ARBA" id="ARBA00000156"/>
    </source>
</evidence>
<reference evidence="13 14" key="1">
    <citation type="submission" date="2009-11" db="EMBL/GenBank/DDBJ databases">
        <title>Annotation of Allomyces macrogynus ATCC 38327.</title>
        <authorList>
            <consortium name="The Broad Institute Genome Sequencing Platform"/>
            <person name="Russ C."/>
            <person name="Cuomo C."/>
            <person name="Burger G."/>
            <person name="Gray M.W."/>
            <person name="Holland P.W.H."/>
            <person name="King N."/>
            <person name="Lang F.B.F."/>
            <person name="Roger A.J."/>
            <person name="Ruiz-Trillo I."/>
            <person name="Young S.K."/>
            <person name="Zeng Q."/>
            <person name="Gargeya S."/>
            <person name="Fitzgerald M."/>
            <person name="Haas B."/>
            <person name="Abouelleil A."/>
            <person name="Alvarado L."/>
            <person name="Arachchi H.M."/>
            <person name="Berlin A."/>
            <person name="Chapman S.B."/>
            <person name="Gearin G."/>
            <person name="Goldberg J."/>
            <person name="Griggs A."/>
            <person name="Gujja S."/>
            <person name="Hansen M."/>
            <person name="Heiman D."/>
            <person name="Howarth C."/>
            <person name="Larimer J."/>
            <person name="Lui A."/>
            <person name="MacDonald P.J.P."/>
            <person name="McCowen C."/>
            <person name="Montmayeur A."/>
            <person name="Murphy C."/>
            <person name="Neiman D."/>
            <person name="Pearson M."/>
            <person name="Priest M."/>
            <person name="Roberts A."/>
            <person name="Saif S."/>
            <person name="Shea T."/>
            <person name="Sisk P."/>
            <person name="Stolte C."/>
            <person name="Sykes S."/>
            <person name="Wortman J."/>
            <person name="Nusbaum C."/>
            <person name="Birren B."/>
        </authorList>
    </citation>
    <scope>NUCLEOTIDE SEQUENCE [LARGE SCALE GENOMIC DNA]</scope>
    <source>
        <strain evidence="13 14">ATCC 38327</strain>
    </source>
</reference>
<dbReference type="EC" id="3.4.21.105" evidence="10"/>
<feature type="transmembrane region" description="Helical" evidence="10">
    <location>
        <begin position="419"/>
        <end position="437"/>
    </location>
</feature>
<accession>A0A0L0SBG4</accession>
<feature type="transmembrane region" description="Helical" evidence="10">
    <location>
        <begin position="238"/>
        <end position="260"/>
    </location>
</feature>
<sequence length="465" mass="48680">MASPTAAPNAVPPNPLTTTATAPQSNDASVGSPGDDYKSSPSLGAWPSSAHSSPTKSTKSDSPTSSTIRSRALFSQNGAKDRELSSSGSTWTLVPGPEPVATDLTVNDNGAKDSVADSTPAHLDLPLPPPYLARTLTAVHILAFLASLITQAARTGGPPLAISPVMNYLLGPSPETLILLGARFTPCMRFIPTLLAPTTATSIPCTLPTAYPIPQAPGYYQCTWADLCGLFGASPNQWIRVVTAMALHSGLVHLVMNLAFQHPAIAFMEREWGVLRTLTVYVAAGTFGFAASMAVTDTMYMSVGASGALYGIMAVMFVSLVQNWDVVDRPKQQAAKMVGVMLVSATIAVFAAIDQVAHTGGFVVGGLVGVAVMPNTVVRVVHDAAVGDEEEEGMGKGVARKATYVVETRPMRELSLPGWVVRVAAVGIAVTLAWLAVSTAIEGTGREMCPWCKYLTCLPVLQSCP</sequence>
<dbReference type="Gene3D" id="1.20.1540.10">
    <property type="entry name" value="Rhomboid-like"/>
    <property type="match status" value="1"/>
</dbReference>
<keyword evidence="9 10" id="KW-0472">Membrane</keyword>
<dbReference type="SUPFAM" id="SSF144091">
    <property type="entry name" value="Rhomboid-like"/>
    <property type="match status" value="1"/>
</dbReference>
<dbReference type="InterPro" id="IPR022764">
    <property type="entry name" value="Peptidase_S54_rhomboid_dom"/>
</dbReference>
<dbReference type="EMBL" id="GG745335">
    <property type="protein sequence ID" value="KNE59735.1"/>
    <property type="molecule type" value="Genomic_DNA"/>
</dbReference>
<reference evidence="14" key="2">
    <citation type="submission" date="2009-11" db="EMBL/GenBank/DDBJ databases">
        <title>The Genome Sequence of Allomyces macrogynus strain ATCC 38327.</title>
        <authorList>
            <consortium name="The Broad Institute Genome Sequencing Platform"/>
            <person name="Russ C."/>
            <person name="Cuomo C."/>
            <person name="Shea T."/>
            <person name="Young S.K."/>
            <person name="Zeng Q."/>
            <person name="Koehrsen M."/>
            <person name="Haas B."/>
            <person name="Borodovsky M."/>
            <person name="Guigo R."/>
            <person name="Alvarado L."/>
            <person name="Berlin A."/>
            <person name="Borenstein D."/>
            <person name="Chen Z."/>
            <person name="Engels R."/>
            <person name="Freedman E."/>
            <person name="Gellesch M."/>
            <person name="Goldberg J."/>
            <person name="Griggs A."/>
            <person name="Gujja S."/>
            <person name="Heiman D."/>
            <person name="Hepburn T."/>
            <person name="Howarth C."/>
            <person name="Jen D."/>
            <person name="Larson L."/>
            <person name="Lewis B."/>
            <person name="Mehta T."/>
            <person name="Park D."/>
            <person name="Pearson M."/>
            <person name="Roberts A."/>
            <person name="Saif S."/>
            <person name="Shenoy N."/>
            <person name="Sisk P."/>
            <person name="Stolte C."/>
            <person name="Sykes S."/>
            <person name="Walk T."/>
            <person name="White J."/>
            <person name="Yandava C."/>
            <person name="Burger G."/>
            <person name="Gray M.W."/>
            <person name="Holland P.W.H."/>
            <person name="King N."/>
            <person name="Lang F.B.F."/>
            <person name="Roger A.J."/>
            <person name="Ruiz-Trillo I."/>
            <person name="Lander E."/>
            <person name="Nusbaum C."/>
        </authorList>
    </citation>
    <scope>NUCLEOTIDE SEQUENCE [LARGE SCALE GENOMIC DNA]</scope>
    <source>
        <strain evidence="14">ATCC 38327</strain>
    </source>
</reference>
<keyword evidence="14" id="KW-1185">Reference proteome</keyword>
<evidence type="ECO:0000256" key="8">
    <source>
        <dbReference type="ARBA" id="ARBA00022989"/>
    </source>
</evidence>
<feature type="transmembrane region" description="Helical" evidence="10">
    <location>
        <begin position="272"/>
        <end position="294"/>
    </location>
</feature>
<dbReference type="Proteomes" id="UP000054350">
    <property type="component" value="Unassembled WGS sequence"/>
</dbReference>
<keyword evidence="4 10" id="KW-0645">Protease</keyword>
<comment type="catalytic activity">
    <reaction evidence="1 10">
        <text>Cleaves type-1 transmembrane domains using a catalytic dyad composed of serine and histidine that are contributed by different transmembrane domains.</text>
        <dbReference type="EC" id="3.4.21.105"/>
    </reaction>
</comment>
<dbReference type="InterPro" id="IPR002610">
    <property type="entry name" value="Peptidase_S54_rhomboid-like"/>
</dbReference>
<dbReference type="GO" id="GO:0016020">
    <property type="term" value="C:membrane"/>
    <property type="evidence" value="ECO:0007669"/>
    <property type="project" value="UniProtKB-SubCell"/>
</dbReference>
<keyword evidence="5 10" id="KW-0812">Transmembrane</keyword>
<dbReference type="GO" id="GO:0004252">
    <property type="term" value="F:serine-type endopeptidase activity"/>
    <property type="evidence" value="ECO:0007669"/>
    <property type="project" value="InterPro"/>
</dbReference>
<feature type="transmembrane region" description="Helical" evidence="10">
    <location>
        <begin position="334"/>
        <end position="353"/>
    </location>
</feature>
<keyword evidence="8 10" id="KW-1133">Transmembrane helix</keyword>
<comment type="similarity">
    <text evidence="3 10">Belongs to the peptidase S54 family.</text>
</comment>
<feature type="domain" description="Peptidase S54 rhomboid" evidence="12">
    <location>
        <begin position="236"/>
        <end position="373"/>
    </location>
</feature>
<feature type="compositionally biased region" description="Low complexity" evidence="11">
    <location>
        <begin position="52"/>
        <end position="67"/>
    </location>
</feature>
<dbReference type="eggNOG" id="KOG2290">
    <property type="taxonomic scope" value="Eukaryota"/>
</dbReference>
<evidence type="ECO:0000256" key="6">
    <source>
        <dbReference type="ARBA" id="ARBA00022801"/>
    </source>
</evidence>
<feature type="transmembrane region" description="Helical" evidence="10">
    <location>
        <begin position="300"/>
        <end position="322"/>
    </location>
</feature>
<comment type="caution">
    <text evidence="10">Lacks conserved residue(s) required for the propagation of feature annotation.</text>
</comment>
<comment type="subcellular location">
    <subcellularLocation>
        <location evidence="2 10">Membrane</location>
        <topology evidence="2 10">Multi-pass membrane protein</topology>
    </subcellularLocation>
</comment>
<proteinExistence type="inferred from homology"/>
<comment type="function">
    <text evidence="10">Serine protease involved in intramembrane proteolysis.</text>
</comment>
<evidence type="ECO:0000259" key="12">
    <source>
        <dbReference type="Pfam" id="PF01694"/>
    </source>
</evidence>
<keyword evidence="6 10" id="KW-0378">Hydrolase</keyword>
<protein>
    <recommendedName>
        <fullName evidence="10">Rhomboid-type serine protease</fullName>
        <ecNumber evidence="10">3.4.21.105</ecNumber>
    </recommendedName>
</protein>
<dbReference type="InterPro" id="IPR035952">
    <property type="entry name" value="Rhomboid-like_sf"/>
</dbReference>
<dbReference type="OrthoDB" id="2146116at2759"/>
<dbReference type="VEuPathDB" id="FungiDB:AMAG_05200"/>
<evidence type="ECO:0000256" key="2">
    <source>
        <dbReference type="ARBA" id="ARBA00004141"/>
    </source>
</evidence>
<dbReference type="Pfam" id="PF01694">
    <property type="entry name" value="Rhomboid"/>
    <property type="match status" value="1"/>
</dbReference>
<dbReference type="STRING" id="578462.A0A0L0SBG4"/>
<evidence type="ECO:0000256" key="3">
    <source>
        <dbReference type="ARBA" id="ARBA00009045"/>
    </source>
</evidence>
<dbReference type="PANTHER" id="PTHR22936:SF69">
    <property type="entry name" value="RHOMBOID-LIKE PROTEIN"/>
    <property type="match status" value="1"/>
</dbReference>
<evidence type="ECO:0000256" key="4">
    <source>
        <dbReference type="ARBA" id="ARBA00022670"/>
    </source>
</evidence>
<evidence type="ECO:0000256" key="9">
    <source>
        <dbReference type="ARBA" id="ARBA00023136"/>
    </source>
</evidence>
<evidence type="ECO:0000256" key="7">
    <source>
        <dbReference type="ARBA" id="ARBA00022825"/>
    </source>
</evidence>
<evidence type="ECO:0000256" key="10">
    <source>
        <dbReference type="RuleBase" id="RU362115"/>
    </source>
</evidence>